<dbReference type="EMBL" id="JRKL02005103">
    <property type="protein sequence ID" value="KAF3951113.1"/>
    <property type="molecule type" value="Genomic_DNA"/>
</dbReference>
<evidence type="ECO:0000313" key="3">
    <source>
        <dbReference type="Proteomes" id="UP000737018"/>
    </source>
</evidence>
<protein>
    <submittedName>
        <fullName evidence="2">Uncharacterized protein</fullName>
    </submittedName>
</protein>
<name>A0A8J4QTR7_9ROSI</name>
<keyword evidence="3" id="KW-1185">Reference proteome</keyword>
<dbReference type="Proteomes" id="UP000737018">
    <property type="component" value="Unassembled WGS sequence"/>
</dbReference>
<comment type="caution">
    <text evidence="2">The sequence shown here is derived from an EMBL/GenBank/DDBJ whole genome shotgun (WGS) entry which is preliminary data.</text>
</comment>
<dbReference type="PANTHER" id="PTHR34281:SF2">
    <property type="entry name" value="PROTEIN EARLY FLOWERING 3"/>
    <property type="match status" value="1"/>
</dbReference>
<evidence type="ECO:0000256" key="1">
    <source>
        <dbReference type="SAM" id="MobiDB-lite"/>
    </source>
</evidence>
<reference evidence="2" key="1">
    <citation type="submission" date="2020-03" db="EMBL/GenBank/DDBJ databases">
        <title>Castanea mollissima Vanexum genome sequencing.</title>
        <authorList>
            <person name="Staton M."/>
        </authorList>
    </citation>
    <scope>NUCLEOTIDE SEQUENCE</scope>
    <source>
        <tissue evidence="2">Leaf</tissue>
    </source>
</reference>
<dbReference type="OrthoDB" id="1939092at2759"/>
<feature type="region of interest" description="Disordered" evidence="1">
    <location>
        <begin position="1"/>
        <end position="66"/>
    </location>
</feature>
<organism evidence="2 3">
    <name type="scientific">Castanea mollissima</name>
    <name type="common">Chinese chestnut</name>
    <dbReference type="NCBI Taxonomy" id="60419"/>
    <lineage>
        <taxon>Eukaryota</taxon>
        <taxon>Viridiplantae</taxon>
        <taxon>Streptophyta</taxon>
        <taxon>Embryophyta</taxon>
        <taxon>Tracheophyta</taxon>
        <taxon>Spermatophyta</taxon>
        <taxon>Magnoliopsida</taxon>
        <taxon>eudicotyledons</taxon>
        <taxon>Gunneridae</taxon>
        <taxon>Pentapetalae</taxon>
        <taxon>rosids</taxon>
        <taxon>fabids</taxon>
        <taxon>Fagales</taxon>
        <taxon>Fagaceae</taxon>
        <taxon>Castanea</taxon>
    </lineage>
</organism>
<feature type="compositionally biased region" description="Gly residues" evidence="1">
    <location>
        <begin position="611"/>
        <end position="624"/>
    </location>
</feature>
<evidence type="ECO:0000313" key="2">
    <source>
        <dbReference type="EMBL" id="KAF3951113.1"/>
    </source>
</evidence>
<dbReference type="AlphaFoldDB" id="A0A8J4QTR7"/>
<feature type="region of interest" description="Disordered" evidence="1">
    <location>
        <begin position="604"/>
        <end position="673"/>
    </location>
</feature>
<accession>A0A8J4QTR7</accession>
<dbReference type="PANTHER" id="PTHR34281">
    <property type="entry name" value="PROTEIN EARLY FLOWERING 3"/>
    <property type="match status" value="1"/>
</dbReference>
<gene>
    <name evidence="2" type="ORF">CMV_023206</name>
</gene>
<feature type="compositionally biased region" description="Basic and acidic residues" evidence="1">
    <location>
        <begin position="29"/>
        <end position="43"/>
    </location>
</feature>
<dbReference type="InterPro" id="IPR039319">
    <property type="entry name" value="ELF3-like"/>
</dbReference>
<feature type="compositionally biased region" description="Polar residues" evidence="1">
    <location>
        <begin position="659"/>
        <end position="670"/>
    </location>
</feature>
<dbReference type="GO" id="GO:2000028">
    <property type="term" value="P:regulation of photoperiodism, flowering"/>
    <property type="evidence" value="ECO:0007669"/>
    <property type="project" value="InterPro"/>
</dbReference>
<feature type="region of interest" description="Disordered" evidence="1">
    <location>
        <begin position="291"/>
        <end position="327"/>
    </location>
</feature>
<proteinExistence type="predicted"/>
<sequence>MRSSEVCLSSGLLRKQPNSEKVKRKKEKEKRERMKAGKDEEKIMGPMFPRLHVNDTEKGGPRAPPRNKMALYEQLSIPSQRFNPGVLPLTHPNNTSSMVLTASSSQGSGLERNFHFPLPDPSPTPTHRAETFLAQQAEGSSLNKSLAQLEQRNRVGDEDDFIVPVFVQSGAGSRTQNSVDREKLTPFSPRYSGHSIKHQNVCDKDPKLMTSPGPDLRQEVRCEIEEVPKASGPCRLAKSKTNLSTKEKIEGLVKESNATPDQEYQDCPVTNICNLDDSDLQQEFRTRSQPIDNGLVGSIREGDVAHRRRVSHSREDDSNPNEADNDFQYCGDRSNLSLQMANVDKGDDVSETSMVDSISGLDISPDDVVGMIGQKHFWKARRAIANQQRVFAVQVFELHRLIKVQRLIAGSPHLLLENGAFLGKSSLKVSPAKKLPSNYVVKPPAHITKRKDNSETPNHKMECSAENAVGKTSLSTVKNGCQPSNFGPYLENSQPSPAATDGKMGPWCFHQSPGHQWLIPVMTPTEGLVYKPYPGPGFMGTVCGGCGPFSPAPLTGNFINPNYGVPSPHHHPGIGMLPGTVPIGHAYFPPYGMPAMNPAMSGSVNRFAGPGSHGQTGQLSGGGANPNMQHQSSCNVPNQKSRASSQATKFQASKDSEFRGSTASSPSERAQSVEIHHTADGRDALSLFPTVPVVPEAAPPPHETDQPTRVIKVVPHNPRSATESAARIFQSIQEERKQHDSV</sequence>
<feature type="compositionally biased region" description="Polar residues" evidence="1">
    <location>
        <begin position="626"/>
        <end position="651"/>
    </location>
</feature>